<feature type="non-terminal residue" evidence="3">
    <location>
        <position position="367"/>
    </location>
</feature>
<feature type="compositionally biased region" description="Polar residues" evidence="1">
    <location>
        <begin position="332"/>
        <end position="367"/>
    </location>
</feature>
<sequence>YIVSPQVTCSSVRRLGELSDGGWELCEDPLYSPRTTTTSSTNTTSCLVYSYGINNDFSFDDDMAKYGCEVHSFDPTMGVAADYVRGSRVYFHPRGVGGSDKRVLIKKGERTVLSNVDTIATHRRIYQHQLGFRRLDIVKLDVEGYEVEALMTSLNDGSLADTRQLILETHLTLGTAVAPEKQHYVKAAYTGDTPDTGHSGSTGETALCQAVAPEKQHYVKAANTGDTPDSGHSGSTGETALCQAVAPEKQHYVKAANTGDTPDTGHSGSTGETALCQAVAPEKQHYVKAANTGDTPDSGHSGSTGETALCQAVAPEKQHYVKAAYTGDTPDSGHSGSTGETALCQANTGDTPDSGHSGSTGETALCQ</sequence>
<dbReference type="InterPro" id="IPR025714">
    <property type="entry name" value="Methyltranfer_dom"/>
</dbReference>
<accession>A0AAE1AIE0</accession>
<organism evidence="3 4">
    <name type="scientific">Elysia crispata</name>
    <name type="common">lettuce slug</name>
    <dbReference type="NCBI Taxonomy" id="231223"/>
    <lineage>
        <taxon>Eukaryota</taxon>
        <taxon>Metazoa</taxon>
        <taxon>Spiralia</taxon>
        <taxon>Lophotrochozoa</taxon>
        <taxon>Mollusca</taxon>
        <taxon>Gastropoda</taxon>
        <taxon>Heterobranchia</taxon>
        <taxon>Euthyneura</taxon>
        <taxon>Panpulmonata</taxon>
        <taxon>Sacoglossa</taxon>
        <taxon>Placobranchoidea</taxon>
        <taxon>Plakobranchidae</taxon>
        <taxon>Elysia</taxon>
    </lineage>
</organism>
<dbReference type="AlphaFoldDB" id="A0AAE1AIE0"/>
<protein>
    <recommendedName>
        <fullName evidence="2">Methyltransferase domain-containing protein</fullName>
    </recommendedName>
</protein>
<reference evidence="3" key="1">
    <citation type="journal article" date="2023" name="G3 (Bethesda)">
        <title>A reference genome for the long-term kleptoplast-retaining sea slug Elysia crispata morphotype clarki.</title>
        <authorList>
            <person name="Eastman K.E."/>
            <person name="Pendleton A.L."/>
            <person name="Shaikh M.A."/>
            <person name="Suttiyut T."/>
            <person name="Ogas R."/>
            <person name="Tomko P."/>
            <person name="Gavelis G."/>
            <person name="Widhalm J.R."/>
            <person name="Wisecaver J.H."/>
        </authorList>
    </citation>
    <scope>NUCLEOTIDE SEQUENCE</scope>
    <source>
        <strain evidence="3">ECLA1</strain>
    </source>
</reference>
<evidence type="ECO:0000259" key="2">
    <source>
        <dbReference type="Pfam" id="PF13383"/>
    </source>
</evidence>
<dbReference type="PANTHER" id="PTHR32026">
    <property type="entry name" value="METHYLTRANSFERASE-LIKE PROTEIN 24"/>
    <property type="match status" value="1"/>
</dbReference>
<keyword evidence="4" id="KW-1185">Reference proteome</keyword>
<proteinExistence type="predicted"/>
<feature type="non-terminal residue" evidence="3">
    <location>
        <position position="1"/>
    </location>
</feature>
<evidence type="ECO:0000256" key="1">
    <source>
        <dbReference type="SAM" id="MobiDB-lite"/>
    </source>
</evidence>
<feature type="domain" description="Methyltransferase" evidence="2">
    <location>
        <begin position="4"/>
        <end position="180"/>
    </location>
</feature>
<evidence type="ECO:0000313" key="3">
    <source>
        <dbReference type="EMBL" id="KAK3788435.1"/>
    </source>
</evidence>
<dbReference type="InterPro" id="IPR026913">
    <property type="entry name" value="METTL24"/>
</dbReference>
<name>A0AAE1AIE0_9GAST</name>
<dbReference type="PANTHER" id="PTHR32026:SF10">
    <property type="entry name" value="METHYLTRANSFERASE-LIKE PROTEIN 24-RELATED"/>
    <property type="match status" value="1"/>
</dbReference>
<dbReference type="Proteomes" id="UP001283361">
    <property type="component" value="Unassembled WGS sequence"/>
</dbReference>
<dbReference type="Pfam" id="PF13383">
    <property type="entry name" value="Methyltransf_22"/>
    <property type="match status" value="1"/>
</dbReference>
<evidence type="ECO:0000313" key="4">
    <source>
        <dbReference type="Proteomes" id="UP001283361"/>
    </source>
</evidence>
<feature type="region of interest" description="Disordered" evidence="1">
    <location>
        <begin position="325"/>
        <end position="367"/>
    </location>
</feature>
<dbReference type="EMBL" id="JAWDGP010001759">
    <property type="protein sequence ID" value="KAK3788435.1"/>
    <property type="molecule type" value="Genomic_DNA"/>
</dbReference>
<gene>
    <name evidence="3" type="ORF">RRG08_049809</name>
</gene>
<comment type="caution">
    <text evidence="3">The sequence shown here is derived from an EMBL/GenBank/DDBJ whole genome shotgun (WGS) entry which is preliminary data.</text>
</comment>